<protein>
    <submittedName>
        <fullName evidence="2">Glycosyltransferase family 1 protein</fullName>
    </submittedName>
</protein>
<accession>A0A933MIP9</accession>
<comment type="caution">
    <text evidence="2">The sequence shown here is derived from an EMBL/GenBank/DDBJ whole genome shotgun (WGS) entry which is preliminary data.</text>
</comment>
<dbReference type="Pfam" id="PF13524">
    <property type="entry name" value="Glyco_trans_1_2"/>
    <property type="match status" value="1"/>
</dbReference>
<gene>
    <name evidence="2" type="ORF">HY768_09005</name>
</gene>
<dbReference type="AlphaFoldDB" id="A0A933MIP9"/>
<evidence type="ECO:0000313" key="2">
    <source>
        <dbReference type="EMBL" id="MBI4727337.1"/>
    </source>
</evidence>
<feature type="domain" description="Spore protein YkvP/CgeB glycosyl transferase-like" evidence="1">
    <location>
        <begin position="179"/>
        <end position="333"/>
    </location>
</feature>
<evidence type="ECO:0000313" key="3">
    <source>
        <dbReference type="Proteomes" id="UP000736328"/>
    </source>
</evidence>
<evidence type="ECO:0000259" key="1">
    <source>
        <dbReference type="Pfam" id="PF13524"/>
    </source>
</evidence>
<proteinExistence type="predicted"/>
<organism evidence="2 3">
    <name type="scientific">candidate division TA06 bacterium</name>
    <dbReference type="NCBI Taxonomy" id="2250710"/>
    <lineage>
        <taxon>Bacteria</taxon>
        <taxon>Bacteria division TA06</taxon>
    </lineage>
</organism>
<sequence length="338" mass="39010">MNAKNKWNKKILAVLLEWDYGDRRRGPSLEREFFYKNLSALAAQVEPFWYDDHLNDPPGLQKQLINKATDFNPDLIFFVPYQDQFSPQTLDYLKSRWPTMAWFGDDSWRFETYTAKNAPHYSYSATTDIFSVTKYQKLGINPIATQWAGQGGDMNLGPVPPVSYDHQVSFVGGNNLFRSWYIKRLETLGVKVDCFGAGWPAGKVSFDQMNRIFYKSRINLNLSNSVNQDIRFILSGPGPLVNYLRSGKRYEQMKARNFEIPLAGGFQLTNYVAGLENYLKVGDEVAVYATPEECAQQIKYYLANEEKRLNIAINGQRRAQGEHTYYHRLEALLKAIWK</sequence>
<dbReference type="EMBL" id="JACQXR010000118">
    <property type="protein sequence ID" value="MBI4727337.1"/>
    <property type="molecule type" value="Genomic_DNA"/>
</dbReference>
<reference evidence="2" key="1">
    <citation type="submission" date="2020-07" db="EMBL/GenBank/DDBJ databases">
        <title>Huge and variable diversity of episymbiotic CPR bacteria and DPANN archaea in groundwater ecosystems.</title>
        <authorList>
            <person name="He C.Y."/>
            <person name="Keren R."/>
            <person name="Whittaker M."/>
            <person name="Farag I.F."/>
            <person name="Doudna J."/>
            <person name="Cate J.H.D."/>
            <person name="Banfield J.F."/>
        </authorList>
    </citation>
    <scope>NUCLEOTIDE SEQUENCE</scope>
    <source>
        <strain evidence="2">NC_groundwater_1520_Pr4_B-0.1um_53_5</strain>
    </source>
</reference>
<dbReference type="Proteomes" id="UP000736328">
    <property type="component" value="Unassembled WGS sequence"/>
</dbReference>
<dbReference type="InterPro" id="IPR055259">
    <property type="entry name" value="YkvP/CgeB_Glyco_trans-like"/>
</dbReference>
<name>A0A933MIP9_UNCT6</name>